<evidence type="ECO:0000313" key="2">
    <source>
        <dbReference type="Proteomes" id="UP000546162"/>
    </source>
</evidence>
<keyword evidence="2" id="KW-1185">Reference proteome</keyword>
<evidence type="ECO:0000313" key="1">
    <source>
        <dbReference type="EMBL" id="MBB4745806.1"/>
    </source>
</evidence>
<gene>
    <name evidence="1" type="ORF">BJY16_009265</name>
</gene>
<dbReference type="EMBL" id="JACHNB010000001">
    <property type="protein sequence ID" value="MBB4745806.1"/>
    <property type="molecule type" value="Genomic_DNA"/>
</dbReference>
<sequence>MWPFKKQTEPQTFRYAQSTELLAHALEQRDWPTARDILTAADPEHLMVLMRWAAHTKGVEEWIPEVIRAEPDATLPLLVRGARAVIWAWEARGGGTADTVGQDQWKVWFQRLKLAENCLDDVVDRDPRCAEAWHYLIILGRARQLPVEESWRRFGKLADIDPTHLYGHEQMLQNLMPKWSGSTEEMFDFARTRAAACPGTDVPVLIAQAHREHRRSAGGAAYLRRTEVAGEIYAAAHNSFWHPDYQRSRSTVAVWNEFAYGLTIGRYDRAACAVFDLIGDKSVTTPWGSRERFEELRDRARDRADDLPPDTD</sequence>
<reference evidence="1 2" key="1">
    <citation type="submission" date="2020-08" db="EMBL/GenBank/DDBJ databases">
        <title>Sequencing the genomes of 1000 actinobacteria strains.</title>
        <authorList>
            <person name="Klenk H.-P."/>
        </authorList>
    </citation>
    <scope>NUCLEOTIDE SEQUENCE [LARGE SCALE GENOMIC DNA]</scope>
    <source>
        <strain evidence="1 2">DSM 45809</strain>
    </source>
</reference>
<dbReference type="RefSeq" id="WP_185046156.1">
    <property type="nucleotide sequence ID" value="NZ_BAABFG010000005.1"/>
</dbReference>
<dbReference type="AlphaFoldDB" id="A0A7W7H855"/>
<comment type="caution">
    <text evidence="1">The sequence shown here is derived from an EMBL/GenBank/DDBJ whole genome shotgun (WGS) entry which is preliminary data.</text>
</comment>
<proteinExistence type="predicted"/>
<dbReference type="Proteomes" id="UP000546162">
    <property type="component" value="Unassembled WGS sequence"/>
</dbReference>
<accession>A0A7W7H855</accession>
<protein>
    <recommendedName>
        <fullName evidence="3">DUF4034 domain-containing protein</fullName>
    </recommendedName>
</protein>
<evidence type="ECO:0008006" key="3">
    <source>
        <dbReference type="Google" id="ProtNLM"/>
    </source>
</evidence>
<organism evidence="1 2">
    <name type="scientific">Actinoplanes octamycinicus</name>
    <dbReference type="NCBI Taxonomy" id="135948"/>
    <lineage>
        <taxon>Bacteria</taxon>
        <taxon>Bacillati</taxon>
        <taxon>Actinomycetota</taxon>
        <taxon>Actinomycetes</taxon>
        <taxon>Micromonosporales</taxon>
        <taxon>Micromonosporaceae</taxon>
        <taxon>Actinoplanes</taxon>
    </lineage>
</organism>
<name>A0A7W7H855_9ACTN</name>